<feature type="domain" description="Peptidase M48" evidence="13">
    <location>
        <begin position="262"/>
        <end position="448"/>
    </location>
</feature>
<evidence type="ECO:0000313" key="14">
    <source>
        <dbReference type="EMBL" id="MTW10636.1"/>
    </source>
</evidence>
<organism evidence="14 15">
    <name type="scientific">Massilia eburnea</name>
    <dbReference type="NCBI Taxonomy" id="1776165"/>
    <lineage>
        <taxon>Bacteria</taxon>
        <taxon>Pseudomonadati</taxon>
        <taxon>Pseudomonadota</taxon>
        <taxon>Betaproteobacteria</taxon>
        <taxon>Burkholderiales</taxon>
        <taxon>Oxalobacteraceae</taxon>
        <taxon>Telluria group</taxon>
        <taxon>Massilia</taxon>
    </lineage>
</organism>
<dbReference type="GO" id="GO:0046872">
    <property type="term" value="F:metal ion binding"/>
    <property type="evidence" value="ECO:0007669"/>
    <property type="project" value="UniProtKB-KW"/>
</dbReference>
<dbReference type="Pfam" id="PF01435">
    <property type="entry name" value="Peptidase_M48"/>
    <property type="match status" value="1"/>
</dbReference>
<evidence type="ECO:0000313" key="15">
    <source>
        <dbReference type="Proteomes" id="UP000472320"/>
    </source>
</evidence>
<feature type="transmembrane region" description="Helical" evidence="12">
    <location>
        <begin position="182"/>
        <end position="203"/>
    </location>
</feature>
<evidence type="ECO:0000259" key="13">
    <source>
        <dbReference type="Pfam" id="PF01435"/>
    </source>
</evidence>
<keyword evidence="15" id="KW-1185">Reference proteome</keyword>
<keyword evidence="4 14" id="KW-0645">Protease</keyword>
<name>A0A6L6QG34_9BURK</name>
<evidence type="ECO:0000256" key="11">
    <source>
        <dbReference type="ARBA" id="ARBA00023136"/>
    </source>
</evidence>
<dbReference type="GO" id="GO:0005886">
    <property type="term" value="C:plasma membrane"/>
    <property type="evidence" value="ECO:0007669"/>
    <property type="project" value="UniProtKB-SubCell"/>
</dbReference>
<dbReference type="Proteomes" id="UP000472320">
    <property type="component" value="Unassembled WGS sequence"/>
</dbReference>
<evidence type="ECO:0000256" key="12">
    <source>
        <dbReference type="SAM" id="Phobius"/>
    </source>
</evidence>
<comment type="caution">
    <text evidence="14">The sequence shown here is derived from an EMBL/GenBank/DDBJ whole genome shotgun (WGS) entry which is preliminary data.</text>
</comment>
<dbReference type="OrthoDB" id="5295941at2"/>
<evidence type="ECO:0000256" key="8">
    <source>
        <dbReference type="ARBA" id="ARBA00022833"/>
    </source>
</evidence>
<reference evidence="14 15" key="1">
    <citation type="submission" date="2019-11" db="EMBL/GenBank/DDBJ databases">
        <title>Type strains purchased from KCTC, JCM and DSMZ.</title>
        <authorList>
            <person name="Lu H."/>
        </authorList>
    </citation>
    <scope>NUCLEOTIDE SEQUENCE [LARGE SCALE GENOMIC DNA]</scope>
    <source>
        <strain evidence="14 15">JCM 31587</strain>
    </source>
</reference>
<keyword evidence="10 14" id="KW-0482">Metalloprotease</keyword>
<dbReference type="InterPro" id="IPR001915">
    <property type="entry name" value="Peptidase_M48"/>
</dbReference>
<dbReference type="EMBL" id="WNKX01000005">
    <property type="protein sequence ID" value="MTW10636.1"/>
    <property type="molecule type" value="Genomic_DNA"/>
</dbReference>
<dbReference type="CDD" id="cd07328">
    <property type="entry name" value="M48_Ste24p_like"/>
    <property type="match status" value="1"/>
</dbReference>
<feature type="transmembrane region" description="Helical" evidence="12">
    <location>
        <begin position="112"/>
        <end position="131"/>
    </location>
</feature>
<keyword evidence="3" id="KW-1003">Cell membrane</keyword>
<feature type="transmembrane region" description="Helical" evidence="12">
    <location>
        <begin position="143"/>
        <end position="170"/>
    </location>
</feature>
<evidence type="ECO:0000256" key="7">
    <source>
        <dbReference type="ARBA" id="ARBA00022801"/>
    </source>
</evidence>
<keyword evidence="7" id="KW-0378">Hydrolase</keyword>
<keyword evidence="5 12" id="KW-0812">Transmembrane</keyword>
<evidence type="ECO:0000256" key="5">
    <source>
        <dbReference type="ARBA" id="ARBA00022692"/>
    </source>
</evidence>
<dbReference type="GO" id="GO:0006508">
    <property type="term" value="P:proteolysis"/>
    <property type="evidence" value="ECO:0007669"/>
    <property type="project" value="UniProtKB-KW"/>
</dbReference>
<feature type="transmembrane region" description="Helical" evidence="12">
    <location>
        <begin position="12"/>
        <end position="32"/>
    </location>
</feature>
<keyword evidence="8" id="KW-0862">Zinc</keyword>
<dbReference type="PANTHER" id="PTHR43221">
    <property type="entry name" value="PROTEASE HTPX"/>
    <property type="match status" value="1"/>
</dbReference>
<accession>A0A6L6QG34</accession>
<protein>
    <submittedName>
        <fullName evidence="14">M48 family metalloprotease</fullName>
    </submittedName>
</protein>
<dbReference type="GO" id="GO:0004222">
    <property type="term" value="F:metalloendopeptidase activity"/>
    <property type="evidence" value="ECO:0007669"/>
    <property type="project" value="InterPro"/>
</dbReference>
<keyword evidence="11 12" id="KW-0472">Membrane</keyword>
<evidence type="ECO:0000256" key="4">
    <source>
        <dbReference type="ARBA" id="ARBA00022670"/>
    </source>
</evidence>
<evidence type="ECO:0000256" key="3">
    <source>
        <dbReference type="ARBA" id="ARBA00022475"/>
    </source>
</evidence>
<gene>
    <name evidence="14" type="ORF">GM658_08460</name>
</gene>
<dbReference type="PANTHER" id="PTHR43221:SF1">
    <property type="entry name" value="PROTEASE HTPX"/>
    <property type="match status" value="1"/>
</dbReference>
<proteinExistence type="predicted"/>
<sequence length="606" mass="67254">MRSLHTLKSELLRMALYAVLALALVPTVTLLFSGHVLKTWDRQFIEAIDGDLRKSGESAAEREQVLARFRANPPSTVCGNNDPALADYRARACDPWGDQWQFYWAHTISKAMLFWGAAVAAVIAALCVAAQRDRDAQYRSLLIGWRLLSWSGAVEVVVQNAMLAWLSFWLTAWYLERYSVKLVMLTGIGAAAAAVVAVAQIFARTKWKFEVEGELVREQDAPALWQRVRNLAQTLGTEPPRQIIGGIDTNFFVTESPITLAKGTVDGRSLFVSLPLLRVLDQREADAVLAHELAHFSGGDTERSAKLGPALSQFDGYIGAMRGKVMTLVAFYPLIVYRTALELGLMRESRAREFLADRAAAQAVSGRPLISALIKISAYGNYRGQIEEELFQRGERHEGEIGISAYVAQGLKPFAYSDKFQDAMDGANIPHPFDSHPKLTERMENVSSPIPAKLFGAVVATEVTASWYSEILNAADIESRLWSAYESRFAQAHEHVLAYRYLPSNEQELAIVLKYFPPQDFGAVAVAYDGVTVAKDQSNYGWDQIKGINYEDGYGGDVLKLTVKDPGSGKTSTKKVKLPGIKPHRELLKQTLGGYRHRHQVSRQQS</sequence>
<keyword evidence="6" id="KW-0479">Metal-binding</keyword>
<dbReference type="Gene3D" id="3.30.2010.10">
    <property type="entry name" value="Metalloproteases ('zincins'), catalytic domain"/>
    <property type="match status" value="1"/>
</dbReference>
<evidence type="ECO:0000256" key="1">
    <source>
        <dbReference type="ARBA" id="ARBA00001947"/>
    </source>
</evidence>
<comment type="subcellular location">
    <subcellularLocation>
        <location evidence="2">Cell membrane</location>
        <topology evidence="2">Multi-pass membrane protein</topology>
    </subcellularLocation>
</comment>
<comment type="cofactor">
    <cofactor evidence="1">
        <name>Zn(2+)</name>
        <dbReference type="ChEBI" id="CHEBI:29105"/>
    </cofactor>
</comment>
<evidence type="ECO:0000256" key="9">
    <source>
        <dbReference type="ARBA" id="ARBA00022989"/>
    </source>
</evidence>
<evidence type="ECO:0000256" key="6">
    <source>
        <dbReference type="ARBA" id="ARBA00022723"/>
    </source>
</evidence>
<dbReference type="InterPro" id="IPR050083">
    <property type="entry name" value="HtpX_protease"/>
</dbReference>
<evidence type="ECO:0000256" key="2">
    <source>
        <dbReference type="ARBA" id="ARBA00004651"/>
    </source>
</evidence>
<evidence type="ECO:0000256" key="10">
    <source>
        <dbReference type="ARBA" id="ARBA00023049"/>
    </source>
</evidence>
<keyword evidence="9 12" id="KW-1133">Transmembrane helix</keyword>
<dbReference type="AlphaFoldDB" id="A0A6L6QG34"/>